<name>A0A0G0Q145_9BACT</name>
<evidence type="ECO:0000256" key="1">
    <source>
        <dbReference type="SAM" id="Phobius"/>
    </source>
</evidence>
<feature type="transmembrane region" description="Helical" evidence="1">
    <location>
        <begin position="126"/>
        <end position="144"/>
    </location>
</feature>
<keyword evidence="1" id="KW-1133">Transmembrane helix</keyword>
<dbReference type="EMBL" id="LBXO01000002">
    <property type="protein sequence ID" value="KKR33878.1"/>
    <property type="molecule type" value="Genomic_DNA"/>
</dbReference>
<evidence type="ECO:0000313" key="4">
    <source>
        <dbReference type="Proteomes" id="UP000034137"/>
    </source>
</evidence>
<protein>
    <recommendedName>
        <fullName evidence="2">KAP NTPase domain-containing protein</fullName>
    </recommendedName>
</protein>
<evidence type="ECO:0000313" key="3">
    <source>
        <dbReference type="EMBL" id="KKR33878.1"/>
    </source>
</evidence>
<feature type="transmembrane region" description="Helical" evidence="1">
    <location>
        <begin position="56"/>
        <end position="81"/>
    </location>
</feature>
<dbReference type="Pfam" id="PF07693">
    <property type="entry name" value="KAP_NTPase"/>
    <property type="match status" value="1"/>
</dbReference>
<dbReference type="InterPro" id="IPR011646">
    <property type="entry name" value="KAP_P-loop"/>
</dbReference>
<dbReference type="Proteomes" id="UP000034137">
    <property type="component" value="Unassembled WGS sequence"/>
</dbReference>
<comment type="caution">
    <text evidence="3">The sequence shown here is derived from an EMBL/GenBank/DDBJ whole genome shotgun (WGS) entry which is preliminary data.</text>
</comment>
<evidence type="ECO:0000259" key="2">
    <source>
        <dbReference type="Pfam" id="PF07693"/>
    </source>
</evidence>
<keyword evidence="1" id="KW-0472">Membrane</keyword>
<keyword evidence="1" id="KW-0812">Transmembrane</keyword>
<dbReference type="AlphaFoldDB" id="A0A0G0Q145"/>
<feature type="transmembrane region" description="Helical" evidence="1">
    <location>
        <begin position="24"/>
        <end position="44"/>
    </location>
</feature>
<organism evidence="3 4">
    <name type="scientific">Candidatus Falkowbacteria bacterium GW2011_GWF2_39_8</name>
    <dbReference type="NCBI Taxonomy" id="1618642"/>
    <lineage>
        <taxon>Bacteria</taxon>
        <taxon>Candidatus Falkowiibacteriota</taxon>
    </lineage>
</organism>
<dbReference type="Gene3D" id="3.40.50.300">
    <property type="entry name" value="P-loop containing nucleotide triphosphate hydrolases"/>
    <property type="match status" value="1"/>
</dbReference>
<dbReference type="InterPro" id="IPR027417">
    <property type="entry name" value="P-loop_NTPase"/>
</dbReference>
<gene>
    <name evidence="3" type="ORF">UT64_C0002G0017</name>
</gene>
<reference evidence="3 4" key="1">
    <citation type="journal article" date="2015" name="Nature">
        <title>rRNA introns, odd ribosomes, and small enigmatic genomes across a large radiation of phyla.</title>
        <authorList>
            <person name="Brown C.T."/>
            <person name="Hug L.A."/>
            <person name="Thomas B.C."/>
            <person name="Sharon I."/>
            <person name="Castelle C.J."/>
            <person name="Singh A."/>
            <person name="Wilkins M.J."/>
            <person name="Williams K.H."/>
            <person name="Banfield J.F."/>
        </authorList>
    </citation>
    <scope>NUCLEOTIDE SEQUENCE [LARGE SCALE GENOMIC DNA]</scope>
</reference>
<sequence>MVLKIYKIFSDKWNNLKDFLKESFFLWCVFWLFIISTAFSYVALNFGENIIQNIQYFYILNPTFFIFIGTITLAILFGFFIFVVDPIKQIKKQSIHNQPSWVFYSYWGIINASIFDYFFLHRFKDFWWNLLLVPLIIIIIKWFIESVGEKIDLSAKRFASGSVGIEDDQFNFKFSAKNITDGLMSLNGYVNVIGLYGGLGLGKSSYARMIIENFEAKKTLYTYISLTETNEAKDFSELFSERWLETLSERYPKIDVTSYLPFMNSILRESGNGFLSEVLKIISALNRGLARTKALHFDKFYFKNKSFFTSTSVAKLFGNITNIKESTWIIMVDEIERAQFDEIYRLVEIVERFKNEGRSGLPTKLLFLFCISEPDMNNYLDAFSTTDPRARLLKTFFYEDTKSITLKIFLPPIDPAIKQKYVLEKLNKVIERENLDTPENINPHAISDPSRSFMNNKDATEYIVALLNESTPRTIDRIIIALDSFYGSFKNRMGELQKNSIRFNDIVALEYVKIKYPYLIDFFIKTIHVLINQAERHNIDAYLTKQEIEKTKLDLIGWIELKTSKKIPESEKSDVLKIVGLVMYYYFDFLDKNYETKTKDKYFGTTSYPEVMYDYLTLIAEGMETSHRKNNRIYQKHKLAPLDLMVSLDNNSLLSYSRFLFDVPNSPVQLNISLVKEISNRIVTQKIELDPMNAGDTALDEAIYQFVFQIVAVAEKDKKTDTPSENIQTCFNELNSILSSSVVSTGLKYTVLSSLVNNERGSGSSIHFRLEKTFEKLLRYYNEEIRKLIKFVFQEADNKYSAENKVLYKFEENFFYTLYQWWSGSKDAITEIRKIRNVAKNGLENYPQAIKLYWDRYPSPAGKDWENFNDVIENDRSFSSYSGSNSLFMPLETLITKTKQSKIKDTEIQAKVIFWGSIKDDPRLKELSLIKDSNTTLKSFLIKRGFLDDENKQ</sequence>
<proteinExistence type="predicted"/>
<feature type="domain" description="KAP NTPase" evidence="2">
    <location>
        <begin position="176"/>
        <end position="486"/>
    </location>
</feature>
<dbReference type="SUPFAM" id="SSF52540">
    <property type="entry name" value="P-loop containing nucleoside triphosphate hydrolases"/>
    <property type="match status" value="1"/>
</dbReference>
<feature type="transmembrane region" description="Helical" evidence="1">
    <location>
        <begin position="101"/>
        <end position="119"/>
    </location>
</feature>
<accession>A0A0G0Q145</accession>